<keyword evidence="4 5" id="KW-0539">Nucleus</keyword>
<evidence type="ECO:0000256" key="3">
    <source>
        <dbReference type="ARBA" id="ARBA00022517"/>
    </source>
</evidence>
<feature type="region of interest" description="Disordered" evidence="6">
    <location>
        <begin position="105"/>
        <end position="183"/>
    </location>
</feature>
<dbReference type="GO" id="GO:0030687">
    <property type="term" value="C:preribosome, large subunit precursor"/>
    <property type="evidence" value="ECO:0000318"/>
    <property type="project" value="GO_Central"/>
</dbReference>
<organism evidence="7 8">
    <name type="scientific">Musa acuminata subsp. malaccensis</name>
    <name type="common">Wild banana</name>
    <name type="synonym">Musa malaccensis</name>
    <dbReference type="NCBI Taxonomy" id="214687"/>
    <lineage>
        <taxon>Eukaryota</taxon>
        <taxon>Viridiplantae</taxon>
        <taxon>Streptophyta</taxon>
        <taxon>Embryophyta</taxon>
        <taxon>Tracheophyta</taxon>
        <taxon>Spermatophyta</taxon>
        <taxon>Magnoliopsida</taxon>
        <taxon>Liliopsida</taxon>
        <taxon>Zingiberales</taxon>
        <taxon>Musaceae</taxon>
        <taxon>Musa</taxon>
    </lineage>
</organism>
<dbReference type="Pfam" id="PF04939">
    <property type="entry name" value="RRS1"/>
    <property type="match status" value="1"/>
</dbReference>
<dbReference type="PANTHER" id="PTHR17602:SF4">
    <property type="entry name" value="RIBOSOME BIOGENESIS REGULATORY PROTEIN HOMOLOG"/>
    <property type="match status" value="1"/>
</dbReference>
<reference evidence="7" key="1">
    <citation type="submission" date="2021-05" db="UniProtKB">
        <authorList>
            <consortium name="EnsemblPlants"/>
        </authorList>
    </citation>
    <scope>IDENTIFICATION</scope>
    <source>
        <strain evidence="7">subsp. malaccensis</strain>
    </source>
</reference>
<evidence type="ECO:0000256" key="2">
    <source>
        <dbReference type="ARBA" id="ARBA00010077"/>
    </source>
</evidence>
<feature type="compositionally biased region" description="Basic residues" evidence="6">
    <location>
        <begin position="133"/>
        <end position="142"/>
    </location>
</feature>
<evidence type="ECO:0000256" key="1">
    <source>
        <dbReference type="ARBA" id="ARBA00004123"/>
    </source>
</evidence>
<comment type="function">
    <text evidence="5">Involved in ribosomal large subunit assembly.</text>
</comment>
<feature type="compositionally biased region" description="Basic and acidic residues" evidence="6">
    <location>
        <begin position="157"/>
        <end position="179"/>
    </location>
</feature>
<feature type="region of interest" description="Disordered" evidence="6">
    <location>
        <begin position="250"/>
        <end position="281"/>
    </location>
</feature>
<evidence type="ECO:0000256" key="6">
    <source>
        <dbReference type="SAM" id="MobiDB-lite"/>
    </source>
</evidence>
<evidence type="ECO:0000313" key="8">
    <source>
        <dbReference type="Proteomes" id="UP000012960"/>
    </source>
</evidence>
<dbReference type="EnsemblPlants" id="Ma09_t29190.1">
    <property type="protein sequence ID" value="Ma09_p29190.1"/>
    <property type="gene ID" value="Ma09_g29190"/>
</dbReference>
<proteinExistence type="inferred from homology"/>
<dbReference type="AlphaFoldDB" id="A0A804KPZ2"/>
<dbReference type="Proteomes" id="UP000012960">
    <property type="component" value="Unplaced"/>
</dbReference>
<evidence type="ECO:0000256" key="4">
    <source>
        <dbReference type="ARBA" id="ARBA00023242"/>
    </source>
</evidence>
<comment type="subcellular location">
    <subcellularLocation>
        <location evidence="1 5">Nucleus</location>
    </subcellularLocation>
</comment>
<protein>
    <recommendedName>
        <fullName evidence="5">Ribosome biogenesis regulatory protein</fullName>
    </recommendedName>
</protein>
<dbReference type="GO" id="GO:0005730">
    <property type="term" value="C:nucleolus"/>
    <property type="evidence" value="ECO:0000318"/>
    <property type="project" value="GO_Central"/>
</dbReference>
<accession>A0A804KPZ2</accession>
<name>A0A804KPZ2_MUSAM</name>
<evidence type="ECO:0000313" key="7">
    <source>
        <dbReference type="EnsemblPlants" id="Ma09_p29190.1"/>
    </source>
</evidence>
<dbReference type="PANTHER" id="PTHR17602">
    <property type="entry name" value="RIBOSOME BIOGENESIS REGULATORY PROTEIN"/>
    <property type="match status" value="1"/>
</dbReference>
<keyword evidence="3 5" id="KW-0690">Ribosome biogenesis</keyword>
<keyword evidence="8" id="KW-1185">Reference proteome</keyword>
<evidence type="ECO:0000256" key="5">
    <source>
        <dbReference type="RuleBase" id="RU364132"/>
    </source>
</evidence>
<comment type="similarity">
    <text evidence="2 5">Belongs to the RRS1 family.</text>
</comment>
<dbReference type="InParanoid" id="A0A804KPZ2"/>
<dbReference type="InterPro" id="IPR007023">
    <property type="entry name" value="Ribosom_reg"/>
</dbReference>
<dbReference type="GO" id="GO:0042273">
    <property type="term" value="P:ribosomal large subunit biogenesis"/>
    <property type="evidence" value="ECO:0000318"/>
    <property type="project" value="GO_Central"/>
</dbReference>
<sequence length="281" mass="30722">MQSKLVMSLVAQCIGRLQMGDYRTVEAAAEQGGTSPHIEAEKYQIDWGSLVASDPTHHFQTIPSSRQELTRAYLEKGTELGQALADSLFALPSSDDPDGPVVLLPQPTTKLPREKHLPKPKPPTKWELFAKMKGIKKHKKEKHALDEQTADEPGEDPFSKRKAEKNKRIEKQEKNRPENLKQAAKVGALPSHVQLAATALPITGSQAPKKASKKELEDIAGMATTATASGGKFDKKVARGEISRHWEVSEVSAPCGRKGDELTREATNSKNSPPADVQKLS</sequence>
<dbReference type="GO" id="GO:0000447">
    <property type="term" value="P:endonucleolytic cleavage in ITS1 to separate SSU-rRNA from 5.8S rRNA and LSU-rRNA from tricistronic rRNA transcript (SSU-rRNA, 5.8S rRNA, LSU-rRNA)"/>
    <property type="evidence" value="ECO:0000318"/>
    <property type="project" value="GO_Central"/>
</dbReference>
<dbReference type="Gramene" id="Ma09_t29190.1">
    <property type="protein sequence ID" value="Ma09_p29190.1"/>
    <property type="gene ID" value="Ma09_g29190"/>
</dbReference>